<reference evidence="8 9" key="1">
    <citation type="submission" date="2022-11" db="EMBL/GenBank/DDBJ databases">
        <title>Minimal conservation of predation-associated metabolite biosynthetic gene clusters underscores biosynthetic potential of Myxococcota including descriptions for ten novel species: Archangium lansinium sp. nov., Myxococcus landrumus sp. nov., Nannocystis bai.</title>
        <authorList>
            <person name="Ahearne A."/>
            <person name="Stevens C."/>
            <person name="Dowd S."/>
        </authorList>
    </citation>
    <scope>NUCLEOTIDE SEQUENCE [LARGE SCALE GENOMIC DNA]</scope>
    <source>
        <strain evidence="8 9">NCELM</strain>
    </source>
</reference>
<comment type="similarity">
    <text evidence="1">Belongs to the sigma-70 factor family. ECF subfamily.</text>
</comment>
<evidence type="ECO:0000256" key="4">
    <source>
        <dbReference type="ARBA" id="ARBA00023125"/>
    </source>
</evidence>
<keyword evidence="9" id="KW-1185">Reference proteome</keyword>
<comment type="caution">
    <text evidence="8">The sequence shown here is derived from an EMBL/GenBank/DDBJ whole genome shotgun (WGS) entry which is preliminary data.</text>
</comment>
<dbReference type="EMBL" id="JAQNDN010000019">
    <property type="protein sequence ID" value="MDC0672006.1"/>
    <property type="molecule type" value="Genomic_DNA"/>
</dbReference>
<evidence type="ECO:0000256" key="1">
    <source>
        <dbReference type="ARBA" id="ARBA00010641"/>
    </source>
</evidence>
<keyword evidence="2" id="KW-0805">Transcription regulation</keyword>
<dbReference type="InterPro" id="IPR036388">
    <property type="entry name" value="WH-like_DNA-bd_sf"/>
</dbReference>
<accession>A0ABT5BG89</accession>
<dbReference type="CDD" id="cd06171">
    <property type="entry name" value="Sigma70_r4"/>
    <property type="match status" value="1"/>
</dbReference>
<dbReference type="PANTHER" id="PTHR43133:SF8">
    <property type="entry name" value="RNA POLYMERASE SIGMA FACTOR HI_1459-RELATED"/>
    <property type="match status" value="1"/>
</dbReference>
<dbReference type="SUPFAM" id="SSF88946">
    <property type="entry name" value="Sigma2 domain of RNA polymerase sigma factors"/>
    <property type="match status" value="1"/>
</dbReference>
<dbReference type="Gene3D" id="1.10.1740.10">
    <property type="match status" value="1"/>
</dbReference>
<dbReference type="NCBIfam" id="TIGR02937">
    <property type="entry name" value="sigma70-ECF"/>
    <property type="match status" value="1"/>
</dbReference>
<feature type="region of interest" description="Disordered" evidence="6">
    <location>
        <begin position="376"/>
        <end position="431"/>
    </location>
</feature>
<evidence type="ECO:0000256" key="3">
    <source>
        <dbReference type="ARBA" id="ARBA00023082"/>
    </source>
</evidence>
<keyword evidence="3" id="KW-0731">Sigma factor</keyword>
<feature type="region of interest" description="Disordered" evidence="6">
    <location>
        <begin position="300"/>
        <end position="339"/>
    </location>
</feature>
<sequence>MPPCSPDPEFAAFFRAHFTYVHQNLRRLGVAAAAVEDAAQEVFLVVLRRSDAPITSVRGWLFGIVRRIAWRYRRGASRRERLVHALSLEPVRRVDGDAQLLEREVTALLDRFLARLDDDKRAVFVLAELEQQSAGEIASALGIKENTVYSRLRAARQEFDRSCARLRVREQWNVEREAVLSQARRGHTPSAATRERVLAGLLVPGLWGMSSGSASAATPAVAPGAGVVSGFVGAPLVASLGLVLLALTGGGAVQHEASAAGAVEMAVGQGGAGQRSVSPAGEVEEVPEDRLEVNAGVEVPENRSEASAGAYVPKDRSEAGAGADVDAVREDRSGGAGAEVEAVRGDRAEDGREVGVAVGSGAATPGRHVLGDGMVIGGDVPGDSPGQAQVGGSRRADADGRGDRRRAAKATSAPPERRGAEPAPLLAKTPASDELAREAALVAAARRAIRDGAWAQAQALLATHAREFPEGTLRDERRLSQIVVACASGQVDAGRAEVERLAREQPGLARKAASLCPAAAVDRSTTEKGAGD</sequence>
<evidence type="ECO:0000313" key="9">
    <source>
        <dbReference type="Proteomes" id="UP001217838"/>
    </source>
</evidence>
<gene>
    <name evidence="8" type="ORF">POL58_29945</name>
</gene>
<dbReference type="InterPro" id="IPR013249">
    <property type="entry name" value="RNA_pol_sigma70_r4_t2"/>
</dbReference>
<organism evidence="8 9">
    <name type="scientific">Nannocystis radixulma</name>
    <dbReference type="NCBI Taxonomy" id="2995305"/>
    <lineage>
        <taxon>Bacteria</taxon>
        <taxon>Pseudomonadati</taxon>
        <taxon>Myxococcota</taxon>
        <taxon>Polyangia</taxon>
        <taxon>Nannocystales</taxon>
        <taxon>Nannocystaceae</taxon>
        <taxon>Nannocystis</taxon>
    </lineage>
</organism>
<feature type="domain" description="RNA polymerase sigma factor 70 region 4 type 2" evidence="7">
    <location>
        <begin position="108"/>
        <end position="157"/>
    </location>
</feature>
<dbReference type="Gene3D" id="1.10.10.10">
    <property type="entry name" value="Winged helix-like DNA-binding domain superfamily/Winged helix DNA-binding domain"/>
    <property type="match status" value="1"/>
</dbReference>
<dbReference type="PANTHER" id="PTHR43133">
    <property type="entry name" value="RNA POLYMERASE ECF-TYPE SIGMA FACTO"/>
    <property type="match status" value="1"/>
</dbReference>
<protein>
    <submittedName>
        <fullName evidence="8">RNA polymerase sigma factor</fullName>
    </submittedName>
</protein>
<dbReference type="InterPro" id="IPR013324">
    <property type="entry name" value="RNA_pol_sigma_r3/r4-like"/>
</dbReference>
<evidence type="ECO:0000313" key="8">
    <source>
        <dbReference type="EMBL" id="MDC0672006.1"/>
    </source>
</evidence>
<dbReference type="SUPFAM" id="SSF88659">
    <property type="entry name" value="Sigma3 and sigma4 domains of RNA polymerase sigma factors"/>
    <property type="match status" value="1"/>
</dbReference>
<dbReference type="Pfam" id="PF08281">
    <property type="entry name" value="Sigma70_r4_2"/>
    <property type="match status" value="1"/>
</dbReference>
<name>A0ABT5BG89_9BACT</name>
<dbReference type="InterPro" id="IPR013325">
    <property type="entry name" value="RNA_pol_sigma_r2"/>
</dbReference>
<proteinExistence type="inferred from homology"/>
<keyword evidence="4" id="KW-0238">DNA-binding</keyword>
<dbReference type="InterPro" id="IPR039425">
    <property type="entry name" value="RNA_pol_sigma-70-like"/>
</dbReference>
<evidence type="ECO:0000256" key="6">
    <source>
        <dbReference type="SAM" id="MobiDB-lite"/>
    </source>
</evidence>
<evidence type="ECO:0000256" key="5">
    <source>
        <dbReference type="ARBA" id="ARBA00023163"/>
    </source>
</evidence>
<evidence type="ECO:0000256" key="2">
    <source>
        <dbReference type="ARBA" id="ARBA00023015"/>
    </source>
</evidence>
<keyword evidence="5" id="KW-0804">Transcription</keyword>
<evidence type="ECO:0000259" key="7">
    <source>
        <dbReference type="Pfam" id="PF08281"/>
    </source>
</evidence>
<dbReference type="Proteomes" id="UP001217838">
    <property type="component" value="Unassembled WGS sequence"/>
</dbReference>
<dbReference type="RefSeq" id="WP_272003068.1">
    <property type="nucleotide sequence ID" value="NZ_JAQNDN010000019.1"/>
</dbReference>
<dbReference type="InterPro" id="IPR014284">
    <property type="entry name" value="RNA_pol_sigma-70_dom"/>
</dbReference>